<gene>
    <name evidence="3" type="ORF">HannXRQ_Chr05g0134011</name>
    <name evidence="2" type="ORF">HanXRQr2_Chr01g0041781</name>
</gene>
<proteinExistence type="predicted"/>
<reference evidence="2 4" key="1">
    <citation type="journal article" date="2017" name="Nature">
        <title>The sunflower genome provides insights into oil metabolism, flowering and Asterid evolution.</title>
        <authorList>
            <person name="Badouin H."/>
            <person name="Gouzy J."/>
            <person name="Grassa C.J."/>
            <person name="Murat F."/>
            <person name="Staton S.E."/>
            <person name="Cottret L."/>
            <person name="Lelandais-Briere C."/>
            <person name="Owens G.L."/>
            <person name="Carrere S."/>
            <person name="Mayjonade B."/>
            <person name="Legrand L."/>
            <person name="Gill N."/>
            <person name="Kane N.C."/>
            <person name="Bowers J.E."/>
            <person name="Hubner S."/>
            <person name="Bellec A."/>
            <person name="Berard A."/>
            <person name="Berges H."/>
            <person name="Blanchet N."/>
            <person name="Boniface M.C."/>
            <person name="Brunel D."/>
            <person name="Catrice O."/>
            <person name="Chaidir N."/>
            <person name="Claudel C."/>
            <person name="Donnadieu C."/>
            <person name="Faraut T."/>
            <person name="Fievet G."/>
            <person name="Helmstetter N."/>
            <person name="King M."/>
            <person name="Knapp S.J."/>
            <person name="Lai Z."/>
            <person name="Le Paslier M.C."/>
            <person name="Lippi Y."/>
            <person name="Lorenzon L."/>
            <person name="Mandel J.R."/>
            <person name="Marage G."/>
            <person name="Marchand G."/>
            <person name="Marquand E."/>
            <person name="Bret-Mestries E."/>
            <person name="Morien E."/>
            <person name="Nambeesan S."/>
            <person name="Nguyen T."/>
            <person name="Pegot-Espagnet P."/>
            <person name="Pouilly N."/>
            <person name="Raftis F."/>
            <person name="Sallet E."/>
            <person name="Schiex T."/>
            <person name="Thomas J."/>
            <person name="Vandecasteele C."/>
            <person name="Vares D."/>
            <person name="Vear F."/>
            <person name="Vautrin S."/>
            <person name="Crespi M."/>
            <person name="Mangin B."/>
            <person name="Burke J.M."/>
            <person name="Salse J."/>
            <person name="Munos S."/>
            <person name="Vincourt P."/>
            <person name="Rieseberg L.H."/>
            <person name="Langlade N.B."/>
        </authorList>
    </citation>
    <scope>NUCLEOTIDE SEQUENCE [LARGE SCALE GENOMIC DNA]</scope>
    <source>
        <strain evidence="4">cv. SF193</strain>
        <tissue evidence="2">Leaves</tissue>
    </source>
</reference>
<dbReference type="Proteomes" id="UP000215914">
    <property type="component" value="Chromosome 5"/>
</dbReference>
<organism evidence="3 4">
    <name type="scientific">Helianthus annuus</name>
    <name type="common">Common sunflower</name>
    <dbReference type="NCBI Taxonomy" id="4232"/>
    <lineage>
        <taxon>Eukaryota</taxon>
        <taxon>Viridiplantae</taxon>
        <taxon>Streptophyta</taxon>
        <taxon>Embryophyta</taxon>
        <taxon>Tracheophyta</taxon>
        <taxon>Spermatophyta</taxon>
        <taxon>Magnoliopsida</taxon>
        <taxon>eudicotyledons</taxon>
        <taxon>Gunneridae</taxon>
        <taxon>Pentapetalae</taxon>
        <taxon>asterids</taxon>
        <taxon>campanulids</taxon>
        <taxon>Asterales</taxon>
        <taxon>Asteraceae</taxon>
        <taxon>Asteroideae</taxon>
        <taxon>Heliantheae alliance</taxon>
        <taxon>Heliantheae</taxon>
        <taxon>Helianthus</taxon>
    </lineage>
</organism>
<keyword evidence="4" id="KW-1185">Reference proteome</keyword>
<evidence type="ECO:0000313" key="2">
    <source>
        <dbReference type="EMBL" id="KAF5823758.1"/>
    </source>
</evidence>
<protein>
    <submittedName>
        <fullName evidence="3">Uncharacterized protein</fullName>
    </submittedName>
</protein>
<dbReference type="Gramene" id="mRNA:HanXRQr2_Chr01g0041781">
    <property type="protein sequence ID" value="mRNA:HanXRQr2_Chr01g0041781"/>
    <property type="gene ID" value="HanXRQr2_Chr01g0041781"/>
</dbReference>
<reference evidence="3" key="2">
    <citation type="submission" date="2017-02" db="EMBL/GenBank/DDBJ databases">
        <title>Sunflower complete genome.</title>
        <authorList>
            <person name="Langlade N."/>
            <person name="Munos S."/>
        </authorList>
    </citation>
    <scope>NUCLEOTIDE SEQUENCE [LARGE SCALE GENOMIC DNA]</scope>
    <source>
        <tissue evidence="3">Leaves</tissue>
    </source>
</reference>
<dbReference type="EMBL" id="MNCJ02000316">
    <property type="protein sequence ID" value="KAF5823758.1"/>
    <property type="molecule type" value="Genomic_DNA"/>
</dbReference>
<evidence type="ECO:0000313" key="3">
    <source>
        <dbReference type="EMBL" id="OTG24197.1"/>
    </source>
</evidence>
<sequence>MKVIISMLITLLLVIMVTSAQTDTGINNEGVESKISINIATCTELENLPGGHCGKGDCKRLCTRLHGKGAWGNCSGPIECECHWHC</sequence>
<evidence type="ECO:0000256" key="1">
    <source>
        <dbReference type="SAM" id="SignalP"/>
    </source>
</evidence>
<dbReference type="EMBL" id="CM007894">
    <property type="protein sequence ID" value="OTG24197.1"/>
    <property type="molecule type" value="Genomic_DNA"/>
</dbReference>
<evidence type="ECO:0000313" key="4">
    <source>
        <dbReference type="Proteomes" id="UP000215914"/>
    </source>
</evidence>
<dbReference type="InParanoid" id="A0A251ULD8"/>
<feature type="signal peptide" evidence="1">
    <location>
        <begin position="1"/>
        <end position="20"/>
    </location>
</feature>
<keyword evidence="1" id="KW-0732">Signal</keyword>
<dbReference type="AlphaFoldDB" id="A0A251ULD8"/>
<reference evidence="2" key="3">
    <citation type="submission" date="2020-06" db="EMBL/GenBank/DDBJ databases">
        <title>Helianthus annuus Genome sequencing and assembly Release 2.</title>
        <authorList>
            <person name="Gouzy J."/>
            <person name="Langlade N."/>
            <person name="Munos S."/>
        </authorList>
    </citation>
    <scope>NUCLEOTIDE SEQUENCE</scope>
    <source>
        <tissue evidence="2">Leaves</tissue>
    </source>
</reference>
<name>A0A251ULD8_HELAN</name>
<accession>A0A251ULD8</accession>
<feature type="chain" id="PRO_5012242246" evidence="1">
    <location>
        <begin position="21"/>
        <end position="86"/>
    </location>
</feature>